<dbReference type="STRING" id="60547.GCA_000751215_05809"/>
<dbReference type="Pfam" id="PF07690">
    <property type="entry name" value="MFS_1"/>
    <property type="match status" value="1"/>
</dbReference>
<accession>A0A069PP63</accession>
<dbReference type="GO" id="GO:0042910">
    <property type="term" value="F:xenobiotic transmembrane transporter activity"/>
    <property type="evidence" value="ECO:0007669"/>
    <property type="project" value="InterPro"/>
</dbReference>
<evidence type="ECO:0000256" key="4">
    <source>
        <dbReference type="ARBA" id="ARBA00022475"/>
    </source>
</evidence>
<keyword evidence="7 8" id="KW-0472">Membrane</keyword>
<evidence type="ECO:0000256" key="5">
    <source>
        <dbReference type="ARBA" id="ARBA00022692"/>
    </source>
</evidence>
<keyword evidence="5 8" id="KW-0812">Transmembrane</keyword>
<sequence>MKRGFLAPRTVMFTIFLGVLAALPPISIDMTLPALAEIGGTMHATSSQAGLTLSLFMAGFAIGPIVYGPLSDAQGRKPTLLLGLAFFTGGGLVAGLAPAISELLFARFAQGLGAGAGMTIALAIVRDLFEGAAMQRRIAAITVVANVAPIVAPSVGVALLAATHWRGLFGVMAGCGLLAALVTCIGLQESVHGPKTGFAFSRVRRDYAALFRHRSVARSIVINGLGFGWMFAYVAGSPLVLLKLLHVSPAIYAAMFAITGGGIVAGASFNAFMAGRGVSGPRLLAIAIALATLSTSGLIALELLGWVSLESVMPLLVASTFCFGLAAPSAARGALDPLPELAGAAGGLLTSVQMLCGAASSSLVAILFPAVGLLAMSGVMTACAALAMLVVLSAKVGRVRSSRSPAME</sequence>
<dbReference type="NCBIfam" id="TIGR00710">
    <property type="entry name" value="efflux_Bcr_CflA"/>
    <property type="match status" value="1"/>
</dbReference>
<evidence type="ECO:0000256" key="6">
    <source>
        <dbReference type="ARBA" id="ARBA00022989"/>
    </source>
</evidence>
<evidence type="ECO:0000313" key="11">
    <source>
        <dbReference type="Proteomes" id="UP000027466"/>
    </source>
</evidence>
<gene>
    <name evidence="10" type="ORF">BG61_34680</name>
</gene>
<dbReference type="AlphaFoldDB" id="A0A069PP63"/>
<evidence type="ECO:0000256" key="7">
    <source>
        <dbReference type="ARBA" id="ARBA00023136"/>
    </source>
</evidence>
<evidence type="ECO:0000256" key="2">
    <source>
        <dbReference type="ARBA" id="ARBA00006236"/>
    </source>
</evidence>
<dbReference type="InterPro" id="IPR004812">
    <property type="entry name" value="Efflux_drug-R_Bcr/CmlA"/>
</dbReference>
<keyword evidence="3 8" id="KW-0813">Transport</keyword>
<dbReference type="GO" id="GO:1990961">
    <property type="term" value="P:xenobiotic detoxification by transmembrane export across the plasma membrane"/>
    <property type="evidence" value="ECO:0007669"/>
    <property type="project" value="InterPro"/>
</dbReference>
<name>A0A069PP63_9BURK</name>
<feature type="transmembrane region" description="Helical" evidence="8">
    <location>
        <begin position="251"/>
        <end position="272"/>
    </location>
</feature>
<protein>
    <recommendedName>
        <fullName evidence="8">Bcr/CflA family efflux transporter</fullName>
    </recommendedName>
</protein>
<keyword evidence="4" id="KW-1003">Cell membrane</keyword>
<evidence type="ECO:0000259" key="9">
    <source>
        <dbReference type="PROSITE" id="PS50850"/>
    </source>
</evidence>
<evidence type="ECO:0000256" key="1">
    <source>
        <dbReference type="ARBA" id="ARBA00004651"/>
    </source>
</evidence>
<feature type="transmembrane region" description="Helical" evidence="8">
    <location>
        <begin position="106"/>
        <end position="126"/>
    </location>
</feature>
<dbReference type="InterPro" id="IPR011701">
    <property type="entry name" value="MFS"/>
</dbReference>
<keyword evidence="6 8" id="KW-1133">Transmembrane helix</keyword>
<dbReference type="SUPFAM" id="SSF103473">
    <property type="entry name" value="MFS general substrate transporter"/>
    <property type="match status" value="1"/>
</dbReference>
<proteinExistence type="inferred from homology"/>
<keyword evidence="8" id="KW-0997">Cell inner membrane</keyword>
<comment type="subcellular location">
    <subcellularLocation>
        <location evidence="8">Cell inner membrane</location>
        <topology evidence="8">Multi-pass membrane protein</topology>
    </subcellularLocation>
    <subcellularLocation>
        <location evidence="1">Cell membrane</location>
        <topology evidence="1">Multi-pass membrane protein</topology>
    </subcellularLocation>
</comment>
<dbReference type="GO" id="GO:0005886">
    <property type="term" value="C:plasma membrane"/>
    <property type="evidence" value="ECO:0007669"/>
    <property type="project" value="UniProtKB-SubCell"/>
</dbReference>
<feature type="transmembrane region" description="Helical" evidence="8">
    <location>
        <begin position="168"/>
        <end position="187"/>
    </location>
</feature>
<dbReference type="PROSITE" id="PS50850">
    <property type="entry name" value="MFS"/>
    <property type="match status" value="1"/>
</dbReference>
<reference evidence="10 11" key="1">
    <citation type="submission" date="2014-03" db="EMBL/GenBank/DDBJ databases">
        <title>Draft Genome Sequences of Four Burkholderia Strains.</title>
        <authorList>
            <person name="Liu X.Y."/>
            <person name="Li C.X."/>
            <person name="Xu J.H."/>
        </authorList>
    </citation>
    <scope>NUCLEOTIDE SEQUENCE [LARGE SCALE GENOMIC DNA]</scope>
    <source>
        <strain evidence="10 11">DSM 50014</strain>
    </source>
</reference>
<feature type="transmembrane region" description="Helical" evidence="8">
    <location>
        <begin position="284"/>
        <end position="306"/>
    </location>
</feature>
<dbReference type="EMBL" id="JFHC01000066">
    <property type="protein sequence ID" value="KDR39091.1"/>
    <property type="molecule type" value="Genomic_DNA"/>
</dbReference>
<evidence type="ECO:0000256" key="8">
    <source>
        <dbReference type="RuleBase" id="RU365088"/>
    </source>
</evidence>
<feature type="transmembrane region" description="Helical" evidence="8">
    <location>
        <begin position="220"/>
        <end position="245"/>
    </location>
</feature>
<feature type="transmembrane region" description="Helical" evidence="8">
    <location>
        <begin position="46"/>
        <end position="67"/>
    </location>
</feature>
<organism evidence="10 11">
    <name type="scientific">Caballeronia glathei</name>
    <dbReference type="NCBI Taxonomy" id="60547"/>
    <lineage>
        <taxon>Bacteria</taxon>
        <taxon>Pseudomonadati</taxon>
        <taxon>Pseudomonadota</taxon>
        <taxon>Betaproteobacteria</taxon>
        <taxon>Burkholderiales</taxon>
        <taxon>Burkholderiaceae</taxon>
        <taxon>Caballeronia</taxon>
    </lineage>
</organism>
<feature type="domain" description="Major facilitator superfamily (MFS) profile" evidence="9">
    <location>
        <begin position="10"/>
        <end position="396"/>
    </location>
</feature>
<dbReference type="InterPro" id="IPR020846">
    <property type="entry name" value="MFS_dom"/>
</dbReference>
<comment type="similarity">
    <text evidence="2 8">Belongs to the major facilitator superfamily. Bcr/CmlA family.</text>
</comment>
<dbReference type="Gene3D" id="1.20.1720.10">
    <property type="entry name" value="Multidrug resistance protein D"/>
    <property type="match status" value="1"/>
</dbReference>
<evidence type="ECO:0000256" key="3">
    <source>
        <dbReference type="ARBA" id="ARBA00022448"/>
    </source>
</evidence>
<dbReference type="CDD" id="cd17320">
    <property type="entry name" value="MFS_MdfA_MDR_like"/>
    <property type="match status" value="1"/>
</dbReference>
<feature type="transmembrane region" description="Helical" evidence="8">
    <location>
        <begin position="374"/>
        <end position="394"/>
    </location>
</feature>
<keyword evidence="11" id="KW-1185">Reference proteome</keyword>
<comment type="caution">
    <text evidence="8">Lacks conserved residue(s) required for the propagation of feature annotation.</text>
</comment>
<dbReference type="PANTHER" id="PTHR23502:SF132">
    <property type="entry name" value="POLYAMINE TRANSPORTER 2-RELATED"/>
    <property type="match status" value="1"/>
</dbReference>
<dbReference type="InterPro" id="IPR036259">
    <property type="entry name" value="MFS_trans_sf"/>
</dbReference>
<dbReference type="Proteomes" id="UP000027466">
    <property type="component" value="Unassembled WGS sequence"/>
</dbReference>
<dbReference type="PANTHER" id="PTHR23502">
    <property type="entry name" value="MAJOR FACILITATOR SUPERFAMILY"/>
    <property type="match status" value="1"/>
</dbReference>
<evidence type="ECO:0000313" key="10">
    <source>
        <dbReference type="EMBL" id="KDR39091.1"/>
    </source>
</evidence>
<feature type="transmembrane region" description="Helical" evidence="8">
    <location>
        <begin position="79"/>
        <end position="100"/>
    </location>
</feature>
<feature type="transmembrane region" description="Helical" evidence="8">
    <location>
        <begin position="138"/>
        <end position="162"/>
    </location>
</feature>
<comment type="caution">
    <text evidence="10">The sequence shown here is derived from an EMBL/GenBank/DDBJ whole genome shotgun (WGS) entry which is preliminary data.</text>
</comment>